<sequence length="60" mass="6914">MDDLEKVLEVMTRACIPLTQKEIEAKSGLDPKTVDKAMKALKKDEKIISKIRCKWEPNQK</sequence>
<dbReference type="InterPro" id="IPR036390">
    <property type="entry name" value="WH_DNA-bd_sf"/>
</dbReference>
<reference evidence="2" key="1">
    <citation type="submission" date="2023-07" db="EMBL/GenBank/DDBJ databases">
        <title>Novel Mycoplasma species identified in domestic and wild animals.</title>
        <authorList>
            <person name="Volokhov D.V."/>
            <person name="Furtak V.A."/>
            <person name="Zagorodnyaya T.A."/>
        </authorList>
    </citation>
    <scope>NUCLEOTIDE SEQUENCE [LARGE SCALE GENOMIC DNA]</scope>
    <source>
        <strain evidence="2">92-19</strain>
    </source>
</reference>
<dbReference type="SUPFAM" id="SSF46785">
    <property type="entry name" value="Winged helix' DNA-binding domain"/>
    <property type="match status" value="1"/>
</dbReference>
<dbReference type="Proteomes" id="UP001209076">
    <property type="component" value="Unassembled WGS sequence"/>
</dbReference>
<evidence type="ECO:0008006" key="3">
    <source>
        <dbReference type="Google" id="ProtNLM"/>
    </source>
</evidence>
<dbReference type="RefSeq" id="WP_262096547.1">
    <property type="nucleotide sequence ID" value="NZ_JAOEGN010000011.1"/>
</dbReference>
<accession>A0ABT2PWC8</accession>
<name>A0ABT2PWC8_9MOLU</name>
<gene>
    <name evidence="1" type="ORF">N7603_06245</name>
</gene>
<dbReference type="InterPro" id="IPR036388">
    <property type="entry name" value="WH-like_DNA-bd_sf"/>
</dbReference>
<comment type="caution">
    <text evidence="1">The sequence shown here is derived from an EMBL/GenBank/DDBJ whole genome shotgun (WGS) entry which is preliminary data.</text>
</comment>
<dbReference type="Gene3D" id="1.10.10.10">
    <property type="entry name" value="Winged helix-like DNA-binding domain superfamily/Winged helix DNA-binding domain"/>
    <property type="match status" value="1"/>
</dbReference>
<evidence type="ECO:0000313" key="2">
    <source>
        <dbReference type="Proteomes" id="UP001209076"/>
    </source>
</evidence>
<organism evidence="1 2">
    <name type="scientific">Paracholeplasma vituli</name>
    <dbReference type="NCBI Taxonomy" id="69473"/>
    <lineage>
        <taxon>Bacteria</taxon>
        <taxon>Bacillati</taxon>
        <taxon>Mycoplasmatota</taxon>
        <taxon>Mollicutes</taxon>
        <taxon>Acholeplasmatales</taxon>
        <taxon>Acholeplasmataceae</taxon>
        <taxon>Paracholeplasma</taxon>
    </lineage>
</organism>
<protein>
    <recommendedName>
        <fullName evidence="3">MarR family transcriptional regulator</fullName>
    </recommendedName>
</protein>
<proteinExistence type="predicted"/>
<keyword evidence="2" id="KW-1185">Reference proteome</keyword>
<dbReference type="EMBL" id="JAOEGN010000011">
    <property type="protein sequence ID" value="MCU0105254.1"/>
    <property type="molecule type" value="Genomic_DNA"/>
</dbReference>
<evidence type="ECO:0000313" key="1">
    <source>
        <dbReference type="EMBL" id="MCU0105254.1"/>
    </source>
</evidence>